<evidence type="ECO:0000313" key="1">
    <source>
        <dbReference type="EMBL" id="MBB5404379.1"/>
    </source>
</evidence>
<proteinExistence type="predicted"/>
<evidence type="ECO:0000313" key="2">
    <source>
        <dbReference type="Proteomes" id="UP000592820"/>
    </source>
</evidence>
<sequence length="75" mass="8241">MTVWPAEIPEPAYVKHAFVKASARLNSRAENGNQPNVNASDACVAFAILNARKQLAARFTAWRRLADITEVPSAF</sequence>
<name>A0A7W8LEV8_9BURK</name>
<dbReference type="AlphaFoldDB" id="A0A7W8LEV8"/>
<organism evidence="1 2">
    <name type="scientific">Paraburkholderia youngii</name>
    <dbReference type="NCBI Taxonomy" id="2782701"/>
    <lineage>
        <taxon>Bacteria</taxon>
        <taxon>Pseudomonadati</taxon>
        <taxon>Pseudomonadota</taxon>
        <taxon>Betaproteobacteria</taxon>
        <taxon>Burkholderiales</taxon>
        <taxon>Burkholderiaceae</taxon>
        <taxon>Paraburkholderia</taxon>
    </lineage>
</organism>
<dbReference type="EMBL" id="JACHDE010000019">
    <property type="protein sequence ID" value="MBB5404379.1"/>
    <property type="molecule type" value="Genomic_DNA"/>
</dbReference>
<reference evidence="1 2" key="1">
    <citation type="submission" date="2020-08" db="EMBL/GenBank/DDBJ databases">
        <title>Genomic Encyclopedia of Type Strains, Phase IV (KMG-V): Genome sequencing to study the core and pangenomes of soil and plant-associated prokaryotes.</title>
        <authorList>
            <person name="Whitman W."/>
        </authorList>
    </citation>
    <scope>NUCLEOTIDE SEQUENCE [LARGE SCALE GENOMIC DNA]</scope>
    <source>
        <strain evidence="1 2">JPY162</strain>
    </source>
</reference>
<protein>
    <submittedName>
        <fullName evidence="1">Putative transposase</fullName>
    </submittedName>
</protein>
<accession>A0A7W8LEV8</accession>
<dbReference type="Proteomes" id="UP000592820">
    <property type="component" value="Unassembled WGS sequence"/>
</dbReference>
<gene>
    <name evidence="1" type="ORF">HDG41_006475</name>
</gene>
<comment type="caution">
    <text evidence="1">The sequence shown here is derived from an EMBL/GenBank/DDBJ whole genome shotgun (WGS) entry which is preliminary data.</text>
</comment>